<gene>
    <name evidence="1" type="ORF">SAMN05216290_2002</name>
</gene>
<dbReference type="EMBL" id="FOIR01000002">
    <property type="protein sequence ID" value="SEW21799.1"/>
    <property type="molecule type" value="Genomic_DNA"/>
</dbReference>
<name>A0A1I0Q5F8_9BACT</name>
<organism evidence="1 2">
    <name type="scientific">Roseivirga pacifica</name>
    <dbReference type="NCBI Taxonomy" id="1267423"/>
    <lineage>
        <taxon>Bacteria</taxon>
        <taxon>Pseudomonadati</taxon>
        <taxon>Bacteroidota</taxon>
        <taxon>Cytophagia</taxon>
        <taxon>Cytophagales</taxon>
        <taxon>Roseivirgaceae</taxon>
        <taxon>Roseivirga</taxon>
    </lineage>
</organism>
<dbReference type="Proteomes" id="UP000199437">
    <property type="component" value="Unassembled WGS sequence"/>
</dbReference>
<dbReference type="GeneID" id="99986716"/>
<sequence>MQFDTVATNAFFPVWKKYRPVLLKLMKDAEEETQTYPFSKHEFTDVDTKKSTTYPFKLEAHEGRAVNSIKSSLLAQDLLSLLKMSQTAVELMDAATYTFKLDKEFVLHVSSEKAENAEETTEE</sequence>
<evidence type="ECO:0000313" key="1">
    <source>
        <dbReference type="EMBL" id="SEW21799.1"/>
    </source>
</evidence>
<proteinExistence type="predicted"/>
<evidence type="ECO:0000313" key="2">
    <source>
        <dbReference type="Proteomes" id="UP000199437"/>
    </source>
</evidence>
<dbReference type="RefSeq" id="WP_090258444.1">
    <property type="nucleotide sequence ID" value="NZ_FOIR01000002.1"/>
</dbReference>
<reference evidence="2" key="1">
    <citation type="submission" date="2016-10" db="EMBL/GenBank/DDBJ databases">
        <authorList>
            <person name="Varghese N."/>
            <person name="Submissions S."/>
        </authorList>
    </citation>
    <scope>NUCLEOTIDE SEQUENCE [LARGE SCALE GENOMIC DNA]</scope>
    <source>
        <strain evidence="2">CGMCC 1.12402</strain>
    </source>
</reference>
<protein>
    <submittedName>
        <fullName evidence="1">Uncharacterized protein</fullName>
    </submittedName>
</protein>
<dbReference type="OrthoDB" id="982302at2"/>
<accession>A0A1I0Q5F8</accession>
<dbReference type="AlphaFoldDB" id="A0A1I0Q5F8"/>
<keyword evidence="2" id="KW-1185">Reference proteome</keyword>